<organism evidence="1 2">
    <name type="scientific">Rouxiella silvae</name>
    <dbReference type="NCBI Taxonomy" id="1646373"/>
    <lineage>
        <taxon>Bacteria</taxon>
        <taxon>Pseudomonadati</taxon>
        <taxon>Pseudomonadota</taxon>
        <taxon>Gammaproteobacteria</taxon>
        <taxon>Enterobacterales</taxon>
        <taxon>Yersiniaceae</taxon>
        <taxon>Rouxiella</taxon>
    </lineage>
</organism>
<accession>A0ABX3TXR9</accession>
<reference evidence="1 2" key="1">
    <citation type="journal article" date="2017" name="Int. J. Syst. Evol. Microbiol.">
        <title>Rouxiella badensis sp. nov. and Rouxiella silvae sp. nov. isolated from peat bog soil in Germany and emendation of the genus description.</title>
        <authorList>
            <person name="Le Fleche-Mateos A."/>
            <person name="Kugler J.H."/>
            <person name="Hansen S.H."/>
            <person name="Syldatk C."/>
            <person name="Hausmann R."/>
            <person name="Lomprez F."/>
            <person name="Vandenbogaert M."/>
            <person name="Manuguerra J.C."/>
            <person name="Grimont P.A."/>
        </authorList>
    </citation>
    <scope>NUCLEOTIDE SEQUENCE [LARGE SCALE GENOMIC DNA]</scope>
    <source>
        <strain evidence="1 2">213</strain>
    </source>
</reference>
<dbReference type="EMBL" id="MRWD01000044">
    <property type="protein sequence ID" value="ORJ20022.1"/>
    <property type="molecule type" value="Genomic_DNA"/>
</dbReference>
<evidence type="ECO:0000313" key="2">
    <source>
        <dbReference type="Proteomes" id="UP000192722"/>
    </source>
</evidence>
<comment type="caution">
    <text evidence="1">The sequence shown here is derived from an EMBL/GenBank/DDBJ whole genome shotgun (WGS) entry which is preliminary data.</text>
</comment>
<name>A0ABX3TXR9_9GAMM</name>
<sequence length="126" mass="13457">MKTIYVLKAFNFNDGTGPVKPYSAGFHDVEDEIAEHWFVKAHLSPDGKAPTSESGTRITELEGLLAVQAAFVGELQAAAEIKDTRITELEGLLDTSKEQVTTLTAQVATLSGGETNGSKSKSTDTK</sequence>
<evidence type="ECO:0000313" key="1">
    <source>
        <dbReference type="EMBL" id="ORJ20022.1"/>
    </source>
</evidence>
<proteinExistence type="predicted"/>
<gene>
    <name evidence="1" type="ORF">BS639_17155</name>
</gene>
<keyword evidence="2" id="KW-1185">Reference proteome</keyword>
<evidence type="ECO:0008006" key="3">
    <source>
        <dbReference type="Google" id="ProtNLM"/>
    </source>
</evidence>
<protein>
    <recommendedName>
        <fullName evidence="3">Bacteriophage protein</fullName>
    </recommendedName>
</protein>
<dbReference type="Proteomes" id="UP000192722">
    <property type="component" value="Unassembled WGS sequence"/>
</dbReference>
<dbReference type="RefSeq" id="WP_084983729.1">
    <property type="nucleotide sequence ID" value="NZ_CBCSCF010000010.1"/>
</dbReference>